<dbReference type="InterPro" id="IPR024590">
    <property type="entry name" value="HrpA_C"/>
</dbReference>
<feature type="domain" description="Helicase ATP-binding" evidence="6">
    <location>
        <begin position="201"/>
        <end position="363"/>
    </location>
</feature>
<dbReference type="InterPro" id="IPR011545">
    <property type="entry name" value="DEAD/DEAH_box_helicase_dom"/>
</dbReference>
<dbReference type="InterPro" id="IPR003593">
    <property type="entry name" value="AAA+_ATPase"/>
</dbReference>
<dbReference type="PANTHER" id="PTHR18934">
    <property type="entry name" value="ATP-DEPENDENT RNA HELICASE"/>
    <property type="match status" value="1"/>
</dbReference>
<proteinExistence type="predicted"/>
<sequence>MSDHQSERHPPRRQPPLDPAIPPSDDPPRASDPEQARSAPLGPNGPQARNAPLGPNGPQARNAPLGPNGPQARNAPLGPNGPQARNAPLGPNGPQARNAPSGPNGTQARNAPPGPSSPDDSLPHLGSLRDCLIRDRHPLRKLHGELSRQAREGVCPDPRRLEELRERLKRSREGFARRRASIPALNFPEELPITVRRDDILTAIGKHPVTIVRGATGSGKTTQLPKICLAMGLGSAGMIGVTQPRRIAARSIAEFLRQDLNDPDRLIGHKVRFNDHTNPDTLVKIMTDGILLAEIQGDRLLSRYEAIIVDEAHERSLNIDFLLGLLKQILPRRPEFKLIISSATLDAEKFSRHFGDAPIIDVSGRTYPVETRYRPRVVEADEENDLEDAEEQSLEQAILAAVAELSRPGMHGDILVFLPGEQQIREIGESLDKTLPLGTEILPLFARLPGADQQRIFQTGAQRRIILATNVAETSITVPGVRYVIDSGLVRISRISERSRIQRLPVEKTSRASADQRQGRCGRVADGICIRLYSEEDYLARPQFTDPEILRTPLDAVILQMKAMRIGEIDAFPFVDPPPNRSISQGMRFLEEIGALDDAGHLTAIGKQLAQLPVPPGLGRILLEGGKRGRLKEILVLVSALCIPDPREEPLEHRDAARQAHARHKDPNSDFSALLTLWRFIGQGRLDHPSNNGFRKFLKENYLSRVRVREWLEIHTQLEEMCLELGLKPNETEATYAEIHQALLPGLLGNIGFKLDHREFAGARESRFWIHPGSALHRKAPAWVVAAELVETTRLYARTCARVEPEWIEAAAGPLCRRAYLNAHWEKQLGQVMAQERVTLFGLVLLANRKVHFGPLNPVEARQIFIQSALVEGEFNSSAPFFVHNQAMIAEVRELEHKTRRRDLLTPDPERYAFYDERIPASLHASRRFHEWYAEARKKSPRILHFEREHVLRRDDGSIQGERFPGHLIIDGREYPLEYTFDPGGHNDGVNVRIPLSLLNLLSPLPFEWLVPGVLPDKILALLKSLPKGLRKPLVPLPQTVEWCMGRLSYGNSSLKVTLIQLLKSRTPLDIPLDSFREDSLPDHLRMNFLIVDESGTRILGRGRDLEALRSELCADARERLVKQPKAEWERTGIIRWDFGPIPEQVILDAGGIRLHGTPVLQDDGDSVSLRLMNDPMRAIQTTRGGLARLFMLHLASALQGIRRHHPLSREASMAFLTLTMGKPGPHVTVIDQAIQRAIRDLFLPSEGSIIRDPDEFQMRLQSGRTRLVPEVQAGVNQAQKILEGYAALRQAIKQAPPQVLKEAVPDIQEQLSHLLPSDFLLSTPSPWLERLPIYLKAIQIRLERCARDPLKDSRAIVEILPFWREYRKRAERHAREGLTDPELVVLRWMIEEWRVSLFAQELGTAMPVSAKRLTAQLQKSLA</sequence>
<evidence type="ECO:0000256" key="2">
    <source>
        <dbReference type="ARBA" id="ARBA00022801"/>
    </source>
</evidence>
<organism evidence="8 9">
    <name type="scientific">Candidatus Magnetaquiglobus chichijimensis</name>
    <dbReference type="NCBI Taxonomy" id="3141448"/>
    <lineage>
        <taxon>Bacteria</taxon>
        <taxon>Pseudomonadati</taxon>
        <taxon>Pseudomonadota</taxon>
        <taxon>Magnetococcia</taxon>
        <taxon>Magnetococcales</taxon>
        <taxon>Candidatus Magnetaquicoccaceae</taxon>
        <taxon>Candidatus Magnetaquiglobus</taxon>
    </lineage>
</organism>
<protein>
    <recommendedName>
        <fullName evidence="10">ATP-dependent RNA helicase HrpA</fullName>
    </recommendedName>
</protein>
<dbReference type="Proteomes" id="UP001628193">
    <property type="component" value="Unassembled WGS sequence"/>
</dbReference>
<comment type="caution">
    <text evidence="8">The sequence shown here is derived from an EMBL/GenBank/DDBJ whole genome shotgun (WGS) entry which is preliminary data.</text>
</comment>
<dbReference type="InterPro" id="IPR010222">
    <property type="entry name" value="RNA_helicase_HrpA"/>
</dbReference>
<feature type="compositionally biased region" description="Low complexity" evidence="5">
    <location>
        <begin position="117"/>
        <end position="126"/>
    </location>
</feature>
<gene>
    <name evidence="8" type="ORF">SIID45300_01441</name>
</gene>
<reference evidence="8 9" key="2">
    <citation type="submission" date="2024-09" db="EMBL/GenBank/DDBJ databases">
        <title>Draft genome sequence of Candidatus Magnetaquicoccaceae bacterium FCR-1.</title>
        <authorList>
            <person name="Shimoshige H."/>
            <person name="Shimamura S."/>
            <person name="Taoka A."/>
            <person name="Kobayashi H."/>
            <person name="Maekawa T."/>
        </authorList>
    </citation>
    <scope>NUCLEOTIDE SEQUENCE [LARGE SCALE GENOMIC DNA]</scope>
    <source>
        <strain evidence="8 9">FCR-1</strain>
    </source>
</reference>
<dbReference type="PROSITE" id="PS51194">
    <property type="entry name" value="HELICASE_CTER"/>
    <property type="match status" value="1"/>
</dbReference>
<dbReference type="InterPro" id="IPR007502">
    <property type="entry name" value="Helicase-assoc_dom"/>
</dbReference>
<evidence type="ECO:0000256" key="3">
    <source>
        <dbReference type="ARBA" id="ARBA00022806"/>
    </source>
</evidence>
<evidence type="ECO:0000256" key="1">
    <source>
        <dbReference type="ARBA" id="ARBA00022741"/>
    </source>
</evidence>
<dbReference type="Pfam" id="PF00270">
    <property type="entry name" value="DEAD"/>
    <property type="match status" value="1"/>
</dbReference>
<dbReference type="InterPro" id="IPR011709">
    <property type="entry name" value="DEAD-box_helicase_OB_fold"/>
</dbReference>
<evidence type="ECO:0000256" key="5">
    <source>
        <dbReference type="SAM" id="MobiDB-lite"/>
    </source>
</evidence>
<dbReference type="SMART" id="SM00487">
    <property type="entry name" value="DEXDc"/>
    <property type="match status" value="1"/>
</dbReference>
<feature type="region of interest" description="Disordered" evidence="5">
    <location>
        <begin position="1"/>
        <end position="126"/>
    </location>
</feature>
<dbReference type="InterPro" id="IPR001650">
    <property type="entry name" value="Helicase_C-like"/>
</dbReference>
<feature type="compositionally biased region" description="Pro residues" evidence="5">
    <location>
        <begin position="13"/>
        <end position="25"/>
    </location>
</feature>
<evidence type="ECO:0008006" key="10">
    <source>
        <dbReference type="Google" id="ProtNLM"/>
    </source>
</evidence>
<dbReference type="SMART" id="SM00382">
    <property type="entry name" value="AAA"/>
    <property type="match status" value="1"/>
</dbReference>
<dbReference type="Pfam" id="PF11898">
    <property type="entry name" value="DUF3418"/>
    <property type="match status" value="1"/>
</dbReference>
<keyword evidence="4" id="KW-0067">ATP-binding</keyword>
<evidence type="ECO:0000313" key="9">
    <source>
        <dbReference type="Proteomes" id="UP001628193"/>
    </source>
</evidence>
<dbReference type="Pfam" id="PF04408">
    <property type="entry name" value="WHD_HA2"/>
    <property type="match status" value="1"/>
</dbReference>
<dbReference type="CDD" id="cd18791">
    <property type="entry name" value="SF2_C_RHA"/>
    <property type="match status" value="1"/>
</dbReference>
<feature type="domain" description="Helicase C-terminal" evidence="7">
    <location>
        <begin position="393"/>
        <end position="565"/>
    </location>
</feature>
<dbReference type="Pfam" id="PF07717">
    <property type="entry name" value="OB_NTP_bind"/>
    <property type="match status" value="1"/>
</dbReference>
<keyword evidence="2" id="KW-0378">Hydrolase</keyword>
<dbReference type="PROSITE" id="PS51192">
    <property type="entry name" value="HELICASE_ATP_BIND_1"/>
    <property type="match status" value="1"/>
</dbReference>
<evidence type="ECO:0000259" key="6">
    <source>
        <dbReference type="PROSITE" id="PS51192"/>
    </source>
</evidence>
<dbReference type="SUPFAM" id="SSF52540">
    <property type="entry name" value="P-loop containing nucleoside triphosphate hydrolases"/>
    <property type="match status" value="1"/>
</dbReference>
<dbReference type="EMBL" id="BAAFGK010000004">
    <property type="protein sequence ID" value="GAB0057120.1"/>
    <property type="molecule type" value="Genomic_DNA"/>
</dbReference>
<dbReference type="Pfam" id="PF00271">
    <property type="entry name" value="Helicase_C"/>
    <property type="match status" value="1"/>
</dbReference>
<reference evidence="8 9" key="1">
    <citation type="submission" date="2024-05" db="EMBL/GenBank/DDBJ databases">
        <authorList>
            <consortium name="Candidatus Magnetaquicoccaceae bacterium FCR-1 genome sequencing consortium"/>
            <person name="Shimoshige H."/>
            <person name="Shimamura S."/>
            <person name="Taoka A."/>
            <person name="Kobayashi H."/>
            <person name="Maekawa T."/>
        </authorList>
    </citation>
    <scope>NUCLEOTIDE SEQUENCE [LARGE SCALE GENOMIC DNA]</scope>
    <source>
        <strain evidence="8 9">FCR-1</strain>
    </source>
</reference>
<keyword evidence="1" id="KW-0547">Nucleotide-binding</keyword>
<dbReference type="Gene3D" id="1.20.120.1080">
    <property type="match status" value="1"/>
</dbReference>
<keyword evidence="3" id="KW-0347">Helicase</keyword>
<evidence type="ECO:0000256" key="4">
    <source>
        <dbReference type="ARBA" id="ARBA00022840"/>
    </source>
</evidence>
<dbReference type="SMART" id="SM00490">
    <property type="entry name" value="HELICc"/>
    <property type="match status" value="1"/>
</dbReference>
<name>A0ABQ0C8A1_9PROT</name>
<dbReference type="SMART" id="SM00847">
    <property type="entry name" value="HA2"/>
    <property type="match status" value="1"/>
</dbReference>
<accession>A0ABQ0C8A1</accession>
<dbReference type="NCBIfam" id="TIGR01967">
    <property type="entry name" value="DEAH_box_HrpA"/>
    <property type="match status" value="1"/>
</dbReference>
<dbReference type="PANTHER" id="PTHR18934:SF99">
    <property type="entry name" value="ATP-DEPENDENT RNA HELICASE DHX37-RELATED"/>
    <property type="match status" value="1"/>
</dbReference>
<feature type="compositionally biased region" description="Basic and acidic residues" evidence="5">
    <location>
        <begin position="26"/>
        <end position="35"/>
    </location>
</feature>
<evidence type="ECO:0000313" key="8">
    <source>
        <dbReference type="EMBL" id="GAB0057120.1"/>
    </source>
</evidence>
<evidence type="ECO:0000259" key="7">
    <source>
        <dbReference type="PROSITE" id="PS51194"/>
    </source>
</evidence>
<dbReference type="Gene3D" id="3.40.50.300">
    <property type="entry name" value="P-loop containing nucleotide triphosphate hydrolases"/>
    <property type="match status" value="2"/>
</dbReference>
<keyword evidence="9" id="KW-1185">Reference proteome</keyword>
<dbReference type="InterPro" id="IPR048333">
    <property type="entry name" value="HA2_WH"/>
</dbReference>
<dbReference type="InterPro" id="IPR027417">
    <property type="entry name" value="P-loop_NTPase"/>
</dbReference>
<dbReference type="InterPro" id="IPR014001">
    <property type="entry name" value="Helicase_ATP-bd"/>
</dbReference>